<dbReference type="PANTHER" id="PTHR14014">
    <property type="entry name" value="TELOMERE REPEATS-BINDING BOUQUET FORMATION PROTEIN 1"/>
    <property type="match status" value="1"/>
</dbReference>
<evidence type="ECO:0008006" key="4">
    <source>
        <dbReference type="Google" id="ProtNLM"/>
    </source>
</evidence>
<dbReference type="AlphaFoldDB" id="A0AAD7TBU6"/>
<accession>A0AAD7TBU6</accession>
<dbReference type="SMART" id="SM00185">
    <property type="entry name" value="ARM"/>
    <property type="match status" value="2"/>
</dbReference>
<dbReference type="InterPro" id="IPR016024">
    <property type="entry name" value="ARM-type_fold"/>
</dbReference>
<feature type="region of interest" description="Disordered" evidence="1">
    <location>
        <begin position="750"/>
        <end position="774"/>
    </location>
</feature>
<keyword evidence="3" id="KW-1185">Reference proteome</keyword>
<dbReference type="Gene3D" id="1.10.10.60">
    <property type="entry name" value="Homeodomain-like"/>
    <property type="match status" value="1"/>
</dbReference>
<dbReference type="GO" id="GO:0007129">
    <property type="term" value="P:homologous chromosome pairing at meiosis"/>
    <property type="evidence" value="ECO:0007669"/>
    <property type="project" value="TreeGrafter"/>
</dbReference>
<feature type="region of interest" description="Disordered" evidence="1">
    <location>
        <begin position="470"/>
        <end position="538"/>
    </location>
</feature>
<organism evidence="2 3">
    <name type="scientific">Aldrovandia affinis</name>
    <dbReference type="NCBI Taxonomy" id="143900"/>
    <lineage>
        <taxon>Eukaryota</taxon>
        <taxon>Metazoa</taxon>
        <taxon>Chordata</taxon>
        <taxon>Craniata</taxon>
        <taxon>Vertebrata</taxon>
        <taxon>Euteleostomi</taxon>
        <taxon>Actinopterygii</taxon>
        <taxon>Neopterygii</taxon>
        <taxon>Teleostei</taxon>
        <taxon>Notacanthiformes</taxon>
        <taxon>Halosauridae</taxon>
        <taxon>Aldrovandia</taxon>
    </lineage>
</organism>
<dbReference type="InterPro" id="IPR009057">
    <property type="entry name" value="Homeodomain-like_sf"/>
</dbReference>
<protein>
    <recommendedName>
        <fullName evidence="4">Telomere repeats-binding bouquet formation protein 1</fullName>
    </recommendedName>
</protein>
<dbReference type="EMBL" id="JAINUG010000003">
    <property type="protein sequence ID" value="KAJ8417772.1"/>
    <property type="molecule type" value="Genomic_DNA"/>
</dbReference>
<dbReference type="Gene3D" id="1.25.10.10">
    <property type="entry name" value="Leucine-rich Repeat Variant"/>
    <property type="match status" value="1"/>
</dbReference>
<sequence>MDGSVTKIQNSVKTDLNLLLECLKYQMNCPDSQKQALHTIYSICHQKSEVIDYFREMGGVLFVYNLSKSSKHLEVKEAALFTLGCLAENNVFCQQALCSVDIFTYMTHLVVEDSPLTLKRVVVFMMSVLVTNNKSGQMHAKATGCMDILLDLFRTSFPIPSDDGRPADITQLCQLWTSVSSALCGCVNNPQNEENQLLCMSIFPVAKAWLERFVLPRTEIVQPITSLIGMTVANNPSAQECLASSGALRTLAQSLVRLAPTSHRNPLARDLAVMMTKTISICVTDNAPLASGLAEYHLVPQLLTLLSCPALDPQNRLCIVLAVAHCTESCQEHQSQLLRAGGLPLFIQLLAESQEDELKKAATFVLQTCKQMTSTLGADGASNPPQLDLGDLQERVGPPYDVQSYWRSAWEMEKRINKLEKLQGEILQVTRVLQANGGHGRESGAEGGEDEGERGTANSIDKWRGAAREETLPPAADPAAQFWEGTPVRKARGRGEKRTKAHVGYKGPFESRELTSARATTQPHRHEEREGNTGSRVEFPMGFVSRQLFQATSQRPDPQQSALAGRGTLAAGLEPQQRRRSTSPRPQSGALQLREPAQQGGSVCSVCSRMPLSSTLPAAGGARERDGAGAGSPPTAPPESQVIFRQPYPAKKRTESQNRPSFKDHMSLCSDILESEIRRILQTPAARSKQSSFRCSGCAMGLSPVNSRNFTRILRSCRDRCDRHTVLLEAEDRFKKRVREAIRIKPASDAWEQRRQTRQTPVHKRPSLRRFYTDPQDEAEPGWIALPPAKKPQICKDKSAYHREGATSKKLQEAEHGDEHTRKVSEGTEPVRRERKNFTQDEVQYLLDGVKRLGPKWNCILWSYPFQEGRTNVDLSKKYCHLQKEMEPERGSPEA</sequence>
<dbReference type="SUPFAM" id="SSF48371">
    <property type="entry name" value="ARM repeat"/>
    <property type="match status" value="1"/>
</dbReference>
<evidence type="ECO:0000313" key="2">
    <source>
        <dbReference type="EMBL" id="KAJ8417772.1"/>
    </source>
</evidence>
<comment type="caution">
    <text evidence="2">The sequence shown here is derived from an EMBL/GenBank/DDBJ whole genome shotgun (WGS) entry which is preliminary data.</text>
</comment>
<reference evidence="2" key="1">
    <citation type="journal article" date="2023" name="Science">
        <title>Genome structures resolve the early diversification of teleost fishes.</title>
        <authorList>
            <person name="Parey E."/>
            <person name="Louis A."/>
            <person name="Montfort J."/>
            <person name="Bouchez O."/>
            <person name="Roques C."/>
            <person name="Iampietro C."/>
            <person name="Lluch J."/>
            <person name="Castinel A."/>
            <person name="Donnadieu C."/>
            <person name="Desvignes T."/>
            <person name="Floi Bucao C."/>
            <person name="Jouanno E."/>
            <person name="Wen M."/>
            <person name="Mejri S."/>
            <person name="Dirks R."/>
            <person name="Jansen H."/>
            <person name="Henkel C."/>
            <person name="Chen W.J."/>
            <person name="Zahm M."/>
            <person name="Cabau C."/>
            <person name="Klopp C."/>
            <person name="Thompson A.W."/>
            <person name="Robinson-Rechavi M."/>
            <person name="Braasch I."/>
            <person name="Lecointre G."/>
            <person name="Bobe J."/>
            <person name="Postlethwait J.H."/>
            <person name="Berthelot C."/>
            <person name="Roest Crollius H."/>
            <person name="Guiguen Y."/>
        </authorList>
    </citation>
    <scope>NUCLEOTIDE SEQUENCE</scope>
    <source>
        <strain evidence="2">NC1722</strain>
    </source>
</reference>
<dbReference type="PANTHER" id="PTHR14014:SF0">
    <property type="entry name" value="TELOMERE REPEATS-BINDING BOUQUET FORMATION PROTEIN 1"/>
    <property type="match status" value="1"/>
</dbReference>
<evidence type="ECO:0000256" key="1">
    <source>
        <dbReference type="SAM" id="MobiDB-lite"/>
    </source>
</evidence>
<dbReference type="GO" id="GO:0070197">
    <property type="term" value="P:meiotic attachment of telomere to nuclear envelope"/>
    <property type="evidence" value="ECO:0007669"/>
    <property type="project" value="InterPro"/>
</dbReference>
<dbReference type="SUPFAM" id="SSF46689">
    <property type="entry name" value="Homeodomain-like"/>
    <property type="match status" value="1"/>
</dbReference>
<evidence type="ECO:0000313" key="3">
    <source>
        <dbReference type="Proteomes" id="UP001221898"/>
    </source>
</evidence>
<gene>
    <name evidence="2" type="ORF">AAFF_G00226150</name>
</gene>
<proteinExistence type="predicted"/>
<dbReference type="Proteomes" id="UP001221898">
    <property type="component" value="Unassembled WGS sequence"/>
</dbReference>
<dbReference type="InterPro" id="IPR042359">
    <property type="entry name" value="TERB1"/>
</dbReference>
<feature type="region of interest" description="Disordered" evidence="1">
    <location>
        <begin position="435"/>
        <end position="457"/>
    </location>
</feature>
<dbReference type="InterPro" id="IPR000225">
    <property type="entry name" value="Armadillo"/>
</dbReference>
<feature type="region of interest" description="Disordered" evidence="1">
    <location>
        <begin position="569"/>
        <end position="644"/>
    </location>
</feature>
<dbReference type="InterPro" id="IPR011989">
    <property type="entry name" value="ARM-like"/>
</dbReference>
<feature type="region of interest" description="Disordered" evidence="1">
    <location>
        <begin position="800"/>
        <end position="836"/>
    </location>
</feature>
<name>A0AAD7TBU6_9TELE</name>